<feature type="transmembrane region" description="Helical" evidence="2">
    <location>
        <begin position="174"/>
        <end position="192"/>
    </location>
</feature>
<evidence type="ECO:0000313" key="4">
    <source>
        <dbReference type="Proteomes" id="UP000054498"/>
    </source>
</evidence>
<dbReference type="GeneID" id="25731125"/>
<organism evidence="3 4">
    <name type="scientific">Monoraphidium neglectum</name>
    <dbReference type="NCBI Taxonomy" id="145388"/>
    <lineage>
        <taxon>Eukaryota</taxon>
        <taxon>Viridiplantae</taxon>
        <taxon>Chlorophyta</taxon>
        <taxon>core chlorophytes</taxon>
        <taxon>Chlorophyceae</taxon>
        <taxon>CS clade</taxon>
        <taxon>Sphaeropleales</taxon>
        <taxon>Selenastraceae</taxon>
        <taxon>Monoraphidium</taxon>
    </lineage>
</organism>
<dbReference type="Proteomes" id="UP000054498">
    <property type="component" value="Unassembled WGS sequence"/>
</dbReference>
<feature type="region of interest" description="Disordered" evidence="1">
    <location>
        <begin position="119"/>
        <end position="146"/>
    </location>
</feature>
<evidence type="ECO:0000313" key="3">
    <source>
        <dbReference type="EMBL" id="KIY94319.1"/>
    </source>
</evidence>
<dbReference type="EMBL" id="KK104173">
    <property type="protein sequence ID" value="KIY94319.1"/>
    <property type="molecule type" value="Genomic_DNA"/>
</dbReference>
<reference evidence="3 4" key="1">
    <citation type="journal article" date="2013" name="BMC Genomics">
        <title>Reconstruction of the lipid metabolism for the microalga Monoraphidium neglectum from its genome sequence reveals characteristics suitable for biofuel production.</title>
        <authorList>
            <person name="Bogen C."/>
            <person name="Al-Dilaimi A."/>
            <person name="Albersmeier A."/>
            <person name="Wichmann J."/>
            <person name="Grundmann M."/>
            <person name="Rupp O."/>
            <person name="Lauersen K.J."/>
            <person name="Blifernez-Klassen O."/>
            <person name="Kalinowski J."/>
            <person name="Goesmann A."/>
            <person name="Mussgnug J.H."/>
            <person name="Kruse O."/>
        </authorList>
    </citation>
    <scope>NUCLEOTIDE SEQUENCE [LARGE SCALE GENOMIC DNA]</scope>
    <source>
        <strain evidence="3 4">SAG 48.87</strain>
    </source>
</reference>
<proteinExistence type="predicted"/>
<dbReference type="RefSeq" id="XP_013893339.1">
    <property type="nucleotide sequence ID" value="XM_014037885.1"/>
</dbReference>
<feature type="compositionally biased region" description="Gly residues" evidence="1">
    <location>
        <begin position="123"/>
        <end position="133"/>
    </location>
</feature>
<evidence type="ECO:0000256" key="2">
    <source>
        <dbReference type="SAM" id="Phobius"/>
    </source>
</evidence>
<evidence type="ECO:0000256" key="1">
    <source>
        <dbReference type="SAM" id="MobiDB-lite"/>
    </source>
</evidence>
<name>A0A0D2LRM0_9CHLO</name>
<dbReference type="STRING" id="145388.A0A0D2LRM0"/>
<keyword evidence="4" id="KW-1185">Reference proteome</keyword>
<keyword evidence="2" id="KW-1133">Transmembrane helix</keyword>
<keyword evidence="2" id="KW-0472">Membrane</keyword>
<gene>
    <name evidence="3" type="ORF">MNEG_13642</name>
</gene>
<accession>A0A0D2LRM0</accession>
<dbReference type="AlphaFoldDB" id="A0A0D2LRM0"/>
<dbReference type="KEGG" id="mng:MNEG_13642"/>
<feature type="region of interest" description="Disordered" evidence="1">
    <location>
        <begin position="1"/>
        <end position="104"/>
    </location>
</feature>
<keyword evidence="2" id="KW-0812">Transmembrane</keyword>
<sequence length="225" mass="23058">MRVLLRHAQEDRASALNSGGASATEGDIEQPLLTEPSLQPLARGRSPSVHSLPSRSPPPPPSPNGGGSAALDPPPGAPSFSFGGREWDGPISPPSGGGGLSVMHGSYNAARRDRVDRAAARHGGAGPGPGPGAKGPRAPVTDPLASRPVTPLAREVKWYVRDAVALRDMITGSYFNFLLVCVPLGFAAWAGSWGAVPVFVLNFLALVPLALLLGDVTEDLAVGGS</sequence>
<protein>
    <submittedName>
        <fullName evidence="3">Uncharacterized protein</fullName>
    </submittedName>
</protein>